<dbReference type="SUPFAM" id="SSF52540">
    <property type="entry name" value="P-loop containing nucleoside triphosphate hydrolases"/>
    <property type="match status" value="1"/>
</dbReference>
<keyword evidence="4" id="KW-0547">Nucleotide-binding</keyword>
<evidence type="ECO:0000259" key="11">
    <source>
        <dbReference type="Pfam" id="PF02463"/>
    </source>
</evidence>
<evidence type="ECO:0000256" key="3">
    <source>
        <dbReference type="ARBA" id="ARBA00021315"/>
    </source>
</evidence>
<dbReference type="GO" id="GO:0043590">
    <property type="term" value="C:bacterial nucleoid"/>
    <property type="evidence" value="ECO:0007669"/>
    <property type="project" value="TreeGrafter"/>
</dbReference>
<keyword evidence="13" id="KW-1185">Reference proteome</keyword>
<dbReference type="InterPro" id="IPR003395">
    <property type="entry name" value="RecF/RecN/SMC_N"/>
</dbReference>
<comment type="similarity">
    <text evidence="2 9">Belongs to the RecN family.</text>
</comment>
<evidence type="ECO:0000256" key="9">
    <source>
        <dbReference type="PIRNR" id="PIRNR003128"/>
    </source>
</evidence>
<dbReference type="FunFam" id="3.40.50.300:FF:000356">
    <property type="entry name" value="DNA repair protein RecN"/>
    <property type="match status" value="1"/>
</dbReference>
<dbReference type="EMBL" id="CP035282">
    <property type="protein sequence ID" value="QAT61757.1"/>
    <property type="molecule type" value="Genomic_DNA"/>
</dbReference>
<evidence type="ECO:0000256" key="1">
    <source>
        <dbReference type="ARBA" id="ARBA00003618"/>
    </source>
</evidence>
<dbReference type="PANTHER" id="PTHR11059:SF0">
    <property type="entry name" value="DNA REPAIR PROTEIN RECN"/>
    <property type="match status" value="1"/>
</dbReference>
<evidence type="ECO:0000313" key="12">
    <source>
        <dbReference type="EMBL" id="QAT61757.1"/>
    </source>
</evidence>
<dbReference type="PIRSF" id="PIRSF003128">
    <property type="entry name" value="RecN"/>
    <property type="match status" value="1"/>
</dbReference>
<dbReference type="CDD" id="cd03241">
    <property type="entry name" value="ABC_RecN"/>
    <property type="match status" value="2"/>
</dbReference>
<keyword evidence="6" id="KW-0067">ATP-binding</keyword>
<keyword evidence="5 9" id="KW-0227">DNA damage</keyword>
<dbReference type="NCBIfam" id="TIGR00634">
    <property type="entry name" value="recN"/>
    <property type="match status" value="1"/>
</dbReference>
<dbReference type="RefSeq" id="WP_071138624.1">
    <property type="nucleotide sequence ID" value="NZ_CP035282.1"/>
</dbReference>
<evidence type="ECO:0000313" key="13">
    <source>
        <dbReference type="Proteomes" id="UP000287969"/>
    </source>
</evidence>
<dbReference type="NCBIfam" id="NF008121">
    <property type="entry name" value="PRK10869.1"/>
    <property type="match status" value="1"/>
</dbReference>
<name>A0A410QCN0_9FIRM</name>
<dbReference type="FunFam" id="3.40.50.300:FF:000319">
    <property type="entry name" value="DNA repair protein RecN"/>
    <property type="match status" value="1"/>
</dbReference>
<protein>
    <recommendedName>
        <fullName evidence="3 9">DNA repair protein RecN</fullName>
    </recommendedName>
    <alternativeName>
        <fullName evidence="8 9">Recombination protein N</fullName>
    </alternativeName>
</protein>
<dbReference type="OrthoDB" id="9806954at2"/>
<dbReference type="KEGG" id="spoa:EQM13_09220"/>
<evidence type="ECO:0000256" key="2">
    <source>
        <dbReference type="ARBA" id="ARBA00009441"/>
    </source>
</evidence>
<evidence type="ECO:0000256" key="5">
    <source>
        <dbReference type="ARBA" id="ARBA00022763"/>
    </source>
</evidence>
<proteinExistence type="inferred from homology"/>
<dbReference type="GO" id="GO:0006310">
    <property type="term" value="P:DNA recombination"/>
    <property type="evidence" value="ECO:0007669"/>
    <property type="project" value="InterPro"/>
</dbReference>
<feature type="coiled-coil region" evidence="10">
    <location>
        <begin position="342"/>
        <end position="376"/>
    </location>
</feature>
<evidence type="ECO:0000256" key="4">
    <source>
        <dbReference type="ARBA" id="ARBA00022741"/>
    </source>
</evidence>
<evidence type="ECO:0000256" key="7">
    <source>
        <dbReference type="ARBA" id="ARBA00023204"/>
    </source>
</evidence>
<evidence type="ECO:0000256" key="6">
    <source>
        <dbReference type="ARBA" id="ARBA00022840"/>
    </source>
</evidence>
<reference evidence="13" key="1">
    <citation type="submission" date="2019-01" db="EMBL/GenBank/DDBJ databases">
        <title>Draft genomes of a novel of Sporanaerobacter strains.</title>
        <authorList>
            <person name="Ma S."/>
        </authorList>
    </citation>
    <scope>NUCLEOTIDE SEQUENCE [LARGE SCALE GENOMIC DNA]</scope>
    <source>
        <strain evidence="13">NJN-17</strain>
    </source>
</reference>
<gene>
    <name evidence="12" type="primary">recN</name>
    <name evidence="12" type="ORF">EQM13_09220</name>
</gene>
<dbReference type="PANTHER" id="PTHR11059">
    <property type="entry name" value="DNA REPAIR PROTEIN RECN"/>
    <property type="match status" value="1"/>
</dbReference>
<dbReference type="InterPro" id="IPR004604">
    <property type="entry name" value="DNA_recomb/repair_RecN"/>
</dbReference>
<dbReference type="Pfam" id="PF02463">
    <property type="entry name" value="SMC_N"/>
    <property type="match status" value="1"/>
</dbReference>
<organism evidence="12 13">
    <name type="scientific">Acidilutibacter cellobiosedens</name>
    <dbReference type="NCBI Taxonomy" id="2507161"/>
    <lineage>
        <taxon>Bacteria</taxon>
        <taxon>Bacillati</taxon>
        <taxon>Bacillota</taxon>
        <taxon>Tissierellia</taxon>
        <taxon>Tissierellales</taxon>
        <taxon>Acidilutibacteraceae</taxon>
        <taxon>Acidilutibacter</taxon>
    </lineage>
</organism>
<dbReference type="GO" id="GO:0005524">
    <property type="term" value="F:ATP binding"/>
    <property type="evidence" value="ECO:0007669"/>
    <property type="project" value="UniProtKB-KW"/>
</dbReference>
<feature type="domain" description="RecF/RecN/SMC N-terminal" evidence="11">
    <location>
        <begin position="2"/>
        <end position="512"/>
    </location>
</feature>
<dbReference type="AlphaFoldDB" id="A0A410QCN0"/>
<dbReference type="Gene3D" id="3.40.50.300">
    <property type="entry name" value="P-loop containing nucleotide triphosphate hydrolases"/>
    <property type="match status" value="2"/>
</dbReference>
<accession>A0A410QCN0</accession>
<dbReference type="InterPro" id="IPR027417">
    <property type="entry name" value="P-loop_NTPase"/>
</dbReference>
<keyword evidence="7 9" id="KW-0234">DNA repair</keyword>
<dbReference type="GO" id="GO:0009432">
    <property type="term" value="P:SOS response"/>
    <property type="evidence" value="ECO:0007669"/>
    <property type="project" value="TreeGrafter"/>
</dbReference>
<evidence type="ECO:0000256" key="10">
    <source>
        <dbReference type="SAM" id="Coils"/>
    </source>
</evidence>
<sequence length="566" mass="64670">MIVELNIKNFAIIDSLKINFSEGLNVITGETGAGKSIVVDAINLILGSRANKDLIRTGCDRAILEGLFYIENSKEIDDILEKYGIEKEDNNSLLLSREIFSTGRSVSRINGQTVTLNILNDVTQKLIDIHGQHEHQSLLNVGSYIKLIDDFGDDKFNILKKKISEEYNQIVSLKGELKKLSIDSKEKDREIDLLKYEIEEIDSAKLSDGEEKKVYDEYNKMSNIKNISLNVGEIINILDSEDYNSISVSDGINKSISLMNSVKRYDEDLNQYSSALENVNFEIQDISRGLKNYIENTEFDEERLAFLEERLNLIYKIKKKYGNSLEEILNYKNSISERLYQLINNEKEIERINKKIEETENELNKNSTILSEMRKKIAKKLESDISKELHTLNIKNSIFKINFKKMKYYGEEGFDIIEFLISTNLGEELKPLSKIVSGGEMSRIMLAFKTVIAKYDRIPCLIFDEIDAGISGRTAQIVGEKIYKISKGRQVICISHLPQIAALADTHFSIKKEIVNGRTSTKVKILNYEERIAEMSRLLGGVNLTDTTKLHAKEMLEMSKKFKKIT</sequence>
<keyword evidence="10" id="KW-0175">Coiled coil</keyword>
<dbReference type="GO" id="GO:0006281">
    <property type="term" value="P:DNA repair"/>
    <property type="evidence" value="ECO:0007669"/>
    <property type="project" value="UniProtKB-KW"/>
</dbReference>
<dbReference type="Proteomes" id="UP000287969">
    <property type="component" value="Chromosome"/>
</dbReference>
<evidence type="ECO:0000256" key="8">
    <source>
        <dbReference type="ARBA" id="ARBA00033408"/>
    </source>
</evidence>
<comment type="function">
    <text evidence="1 9">May be involved in recombinational repair of damaged DNA.</text>
</comment>